<feature type="domain" description="SH3" evidence="3">
    <location>
        <begin position="53"/>
        <end position="111"/>
    </location>
</feature>
<keyword evidence="1 2" id="KW-0728">SH3 domain</keyword>
<comment type="caution">
    <text evidence="4">The sequence shown here is derived from an EMBL/GenBank/DDBJ whole genome shotgun (WGS) entry which is preliminary data.</text>
</comment>
<evidence type="ECO:0000313" key="5">
    <source>
        <dbReference type="Proteomes" id="UP000789739"/>
    </source>
</evidence>
<dbReference type="AlphaFoldDB" id="A0A9N9GJU9"/>
<dbReference type="InterPro" id="IPR036028">
    <property type="entry name" value="SH3-like_dom_sf"/>
</dbReference>
<dbReference type="OrthoDB" id="5340910at2759"/>
<evidence type="ECO:0000256" key="1">
    <source>
        <dbReference type="ARBA" id="ARBA00022443"/>
    </source>
</evidence>
<reference evidence="4" key="1">
    <citation type="submission" date="2021-06" db="EMBL/GenBank/DDBJ databases">
        <authorList>
            <person name="Kallberg Y."/>
            <person name="Tangrot J."/>
            <person name="Rosling A."/>
        </authorList>
    </citation>
    <scope>NUCLEOTIDE SEQUENCE</scope>
    <source>
        <strain evidence="4">BR232B</strain>
    </source>
</reference>
<dbReference type="Pfam" id="PF00018">
    <property type="entry name" value="SH3_1"/>
    <property type="match status" value="1"/>
</dbReference>
<sequence length="143" mass="16242">MPNGAAYLRPTPFTDEMPTFPQVNRGREEPSAYRFEALDNYVCAMASKNVPTNVIKIAIVEYDYVVRKRDEISLQKGSVVAVLEQNHEWWKGDLNGHIGTFQQTTLSLLARVISISQRNLRDKSTALTTVNRLTIIPPPNRRI</sequence>
<evidence type="ECO:0000259" key="3">
    <source>
        <dbReference type="PROSITE" id="PS50002"/>
    </source>
</evidence>
<dbReference type="Proteomes" id="UP000789739">
    <property type="component" value="Unassembled WGS sequence"/>
</dbReference>
<proteinExistence type="predicted"/>
<evidence type="ECO:0000256" key="2">
    <source>
        <dbReference type="PROSITE-ProRule" id="PRU00192"/>
    </source>
</evidence>
<dbReference type="InterPro" id="IPR001452">
    <property type="entry name" value="SH3_domain"/>
</dbReference>
<evidence type="ECO:0000313" key="4">
    <source>
        <dbReference type="EMBL" id="CAG8615822.1"/>
    </source>
</evidence>
<organism evidence="4 5">
    <name type="scientific">Paraglomus brasilianum</name>
    <dbReference type="NCBI Taxonomy" id="144538"/>
    <lineage>
        <taxon>Eukaryota</taxon>
        <taxon>Fungi</taxon>
        <taxon>Fungi incertae sedis</taxon>
        <taxon>Mucoromycota</taxon>
        <taxon>Glomeromycotina</taxon>
        <taxon>Glomeromycetes</taxon>
        <taxon>Paraglomerales</taxon>
        <taxon>Paraglomeraceae</taxon>
        <taxon>Paraglomus</taxon>
    </lineage>
</organism>
<dbReference type="PROSITE" id="PS50002">
    <property type="entry name" value="SH3"/>
    <property type="match status" value="1"/>
</dbReference>
<dbReference type="SUPFAM" id="SSF50044">
    <property type="entry name" value="SH3-domain"/>
    <property type="match status" value="1"/>
</dbReference>
<dbReference type="SMART" id="SM00326">
    <property type="entry name" value="SH3"/>
    <property type="match status" value="1"/>
</dbReference>
<dbReference type="EMBL" id="CAJVPI010001503">
    <property type="protein sequence ID" value="CAG8615822.1"/>
    <property type="molecule type" value="Genomic_DNA"/>
</dbReference>
<gene>
    <name evidence="4" type="ORF">PBRASI_LOCUS8426</name>
</gene>
<protein>
    <submittedName>
        <fullName evidence="4">1900_t:CDS:1</fullName>
    </submittedName>
</protein>
<dbReference type="Gene3D" id="2.30.30.40">
    <property type="entry name" value="SH3 Domains"/>
    <property type="match status" value="1"/>
</dbReference>
<accession>A0A9N9GJU9</accession>
<name>A0A9N9GJU9_9GLOM</name>
<keyword evidence="5" id="KW-1185">Reference proteome</keyword>